<dbReference type="InterPro" id="IPR029058">
    <property type="entry name" value="AB_hydrolase_fold"/>
</dbReference>
<gene>
    <name evidence="3" type="ORF">ATN00_15980</name>
</gene>
<dbReference type="OrthoDB" id="9798884at2"/>
<feature type="domain" description="Serine aminopeptidase S33" evidence="2">
    <location>
        <begin position="72"/>
        <end position="178"/>
    </location>
</feature>
<dbReference type="PANTHER" id="PTHR12277">
    <property type="entry name" value="ALPHA/BETA HYDROLASE DOMAIN-CONTAINING PROTEIN"/>
    <property type="match status" value="1"/>
</dbReference>
<dbReference type="KEGG" id="sbd:ATN00_15980"/>
<dbReference type="STRING" id="1332080.ATN00_15980"/>
<evidence type="ECO:0000313" key="3">
    <source>
        <dbReference type="EMBL" id="ALR22696.1"/>
    </source>
</evidence>
<keyword evidence="4" id="KW-1185">Reference proteome</keyword>
<dbReference type="EMBL" id="CP013264">
    <property type="protein sequence ID" value="ALR22696.1"/>
    <property type="molecule type" value="Genomic_DNA"/>
</dbReference>
<evidence type="ECO:0000256" key="1">
    <source>
        <dbReference type="SAM" id="SignalP"/>
    </source>
</evidence>
<feature type="chain" id="PRO_5006611984" description="Serine aminopeptidase S33 domain-containing protein" evidence="1">
    <location>
        <begin position="23"/>
        <end position="281"/>
    </location>
</feature>
<dbReference type="Proteomes" id="UP000056968">
    <property type="component" value="Chromosome"/>
</dbReference>
<dbReference type="AlphaFoldDB" id="A0A0S3F5A2"/>
<dbReference type="InterPro" id="IPR022742">
    <property type="entry name" value="Hydrolase_4"/>
</dbReference>
<proteinExistence type="predicted"/>
<protein>
    <recommendedName>
        <fullName evidence="2">Serine aminopeptidase S33 domain-containing protein</fullName>
    </recommendedName>
</protein>
<evidence type="ECO:0000313" key="4">
    <source>
        <dbReference type="Proteomes" id="UP000056968"/>
    </source>
</evidence>
<dbReference type="Gene3D" id="3.40.50.1820">
    <property type="entry name" value="alpha/beta hydrolase"/>
    <property type="match status" value="1"/>
</dbReference>
<dbReference type="RefSeq" id="WP_062066282.1">
    <property type="nucleotide sequence ID" value="NZ_CP013264.1"/>
</dbReference>
<name>A0A0S3F5A2_9SPHN</name>
<dbReference type="SUPFAM" id="SSF53474">
    <property type="entry name" value="alpha/beta-Hydrolases"/>
    <property type="match status" value="1"/>
</dbReference>
<accession>A0A0S3F5A2</accession>
<feature type="signal peptide" evidence="1">
    <location>
        <begin position="1"/>
        <end position="22"/>
    </location>
</feature>
<reference evidence="3 4" key="1">
    <citation type="submission" date="2015-11" db="EMBL/GenBank/DDBJ databases">
        <title>A Two-component Flavoprotein Monooxygenase System MeaXY Responsible for para-Hydroxylation of 2-Methyl-6-ethylaniline and 2,6-Diethylaniline in Sphingobium baderi DE-13.</title>
        <authorList>
            <person name="Cheng M."/>
            <person name="Meng Q."/>
            <person name="Yang Y."/>
            <person name="Chu C."/>
            <person name="Yan X."/>
            <person name="He J."/>
            <person name="Li S."/>
        </authorList>
    </citation>
    <scope>NUCLEOTIDE SEQUENCE [LARGE SCALE GENOMIC DNA]</scope>
    <source>
        <strain evidence="3 4">DE-13</strain>
    </source>
</reference>
<organism evidence="3 4">
    <name type="scientific">Sphingobium baderi</name>
    <dbReference type="NCBI Taxonomy" id="1332080"/>
    <lineage>
        <taxon>Bacteria</taxon>
        <taxon>Pseudomonadati</taxon>
        <taxon>Pseudomonadota</taxon>
        <taxon>Alphaproteobacteria</taxon>
        <taxon>Sphingomonadales</taxon>
        <taxon>Sphingomonadaceae</taxon>
        <taxon>Sphingobium</taxon>
    </lineage>
</organism>
<evidence type="ECO:0000259" key="2">
    <source>
        <dbReference type="Pfam" id="PF12146"/>
    </source>
</evidence>
<dbReference type="PROSITE" id="PS51257">
    <property type="entry name" value="PROKAR_LIPOPROTEIN"/>
    <property type="match status" value="1"/>
</dbReference>
<sequence length="281" mass="29247">MPSRNRAIGGVLLAAFALTSCAATVREQIYKADNTPISVESWTKKPSQPLTVQSEGGLALTGYYWPGAADDHDVLIFFHGRGSNQGVGARYAEHLTGHGDHVIVASYRGFGGNPGKPTQAGLVADGRAFVAKAKALVGPKARIFLVGHSLGGAVALHVAATVRVAGVVTLSTFDKLEESAPGGVSALLPDKWNNLDAVTKIGAPFIMFQGSADDRVDLGQAAALFATARTPAVEIMMPGAGHAPDMSRIGPLVTQAVQAIDTGKLTVYPTSPPSGWTVRRK</sequence>
<dbReference type="Pfam" id="PF12146">
    <property type="entry name" value="Hydrolase_4"/>
    <property type="match status" value="1"/>
</dbReference>
<keyword evidence="1" id="KW-0732">Signal</keyword>